<protein>
    <recommendedName>
        <fullName evidence="10">Phosphate transport system permease protein</fullName>
    </recommendedName>
</protein>
<evidence type="ECO:0000256" key="5">
    <source>
        <dbReference type="ARBA" id="ARBA00022592"/>
    </source>
</evidence>
<evidence type="ECO:0000256" key="3">
    <source>
        <dbReference type="ARBA" id="ARBA00022448"/>
    </source>
</evidence>
<feature type="transmembrane region" description="Helical" evidence="9">
    <location>
        <begin position="96"/>
        <end position="127"/>
    </location>
</feature>
<evidence type="ECO:0000256" key="10">
    <source>
        <dbReference type="RuleBase" id="RU363054"/>
    </source>
</evidence>
<keyword evidence="3 9" id="KW-0813">Transport</keyword>
<evidence type="ECO:0000259" key="12">
    <source>
        <dbReference type="PROSITE" id="PS50928"/>
    </source>
</evidence>
<accession>A0A4S2F2Y3</accession>
<feature type="transmembrane region" description="Helical" evidence="9">
    <location>
        <begin position="291"/>
        <end position="313"/>
    </location>
</feature>
<evidence type="ECO:0000313" key="14">
    <source>
        <dbReference type="Proteomes" id="UP000310263"/>
    </source>
</evidence>
<dbReference type="OrthoDB" id="9785113at2"/>
<dbReference type="SUPFAM" id="SSF161098">
    <property type="entry name" value="MetI-like"/>
    <property type="match status" value="1"/>
</dbReference>
<feature type="region of interest" description="Disordered" evidence="11">
    <location>
        <begin position="1"/>
        <end position="29"/>
    </location>
</feature>
<evidence type="ECO:0000256" key="11">
    <source>
        <dbReference type="SAM" id="MobiDB-lite"/>
    </source>
</evidence>
<dbReference type="InterPro" id="IPR000515">
    <property type="entry name" value="MetI-like"/>
</dbReference>
<dbReference type="Gene3D" id="1.10.3720.10">
    <property type="entry name" value="MetI-like"/>
    <property type="match status" value="1"/>
</dbReference>
<evidence type="ECO:0000256" key="4">
    <source>
        <dbReference type="ARBA" id="ARBA00022475"/>
    </source>
</evidence>
<evidence type="ECO:0000256" key="8">
    <source>
        <dbReference type="ARBA" id="ARBA00023136"/>
    </source>
</evidence>
<keyword evidence="6 9" id="KW-0812">Transmembrane</keyword>
<comment type="function">
    <text evidence="10">Part of the binding-protein-dependent transport system for phosphate; probably responsible for the translocation of the substrate across the membrane.</text>
</comment>
<dbReference type="AlphaFoldDB" id="A0A4S2F2Y3"/>
<dbReference type="CDD" id="cd06261">
    <property type="entry name" value="TM_PBP2"/>
    <property type="match status" value="1"/>
</dbReference>
<feature type="transmembrane region" description="Helical" evidence="9">
    <location>
        <begin position="139"/>
        <end position="165"/>
    </location>
</feature>
<dbReference type="GO" id="GO:0005315">
    <property type="term" value="F:phosphate transmembrane transporter activity"/>
    <property type="evidence" value="ECO:0007669"/>
    <property type="project" value="InterPro"/>
</dbReference>
<dbReference type="InterPro" id="IPR011864">
    <property type="entry name" value="Phosphate_PstC"/>
</dbReference>
<dbReference type="NCBIfam" id="TIGR02138">
    <property type="entry name" value="phosphate_pstC"/>
    <property type="match status" value="1"/>
</dbReference>
<dbReference type="GO" id="GO:0006817">
    <property type="term" value="P:phosphate ion transport"/>
    <property type="evidence" value="ECO:0007669"/>
    <property type="project" value="UniProtKB-KW"/>
</dbReference>
<organism evidence="13 14">
    <name type="scientific">Muricaecibacterium torontonense</name>
    <dbReference type="NCBI Taxonomy" id="3032871"/>
    <lineage>
        <taxon>Bacteria</taxon>
        <taxon>Bacillati</taxon>
        <taxon>Actinomycetota</taxon>
        <taxon>Coriobacteriia</taxon>
        <taxon>Coriobacteriales</taxon>
        <taxon>Atopobiaceae</taxon>
        <taxon>Muricaecibacterium</taxon>
    </lineage>
</organism>
<gene>
    <name evidence="13" type="primary">pstC</name>
    <name evidence="13" type="ORF">E5334_04950</name>
</gene>
<feature type="transmembrane region" description="Helical" evidence="9">
    <location>
        <begin position="221"/>
        <end position="246"/>
    </location>
</feature>
<evidence type="ECO:0000256" key="1">
    <source>
        <dbReference type="ARBA" id="ARBA00004651"/>
    </source>
</evidence>
<dbReference type="GO" id="GO:0005886">
    <property type="term" value="C:plasma membrane"/>
    <property type="evidence" value="ECO:0007669"/>
    <property type="project" value="UniProtKB-SubCell"/>
</dbReference>
<dbReference type="Pfam" id="PF00528">
    <property type="entry name" value="BPD_transp_1"/>
    <property type="match status" value="1"/>
</dbReference>
<dbReference type="InterPro" id="IPR035906">
    <property type="entry name" value="MetI-like_sf"/>
</dbReference>
<feature type="domain" description="ABC transmembrane type-1" evidence="12">
    <location>
        <begin position="102"/>
        <end position="310"/>
    </location>
</feature>
<dbReference type="InterPro" id="IPR051124">
    <property type="entry name" value="Phosphate_Transport_Permease"/>
</dbReference>
<sequence length="320" mass="33096">MALSVDSQHSATLAEPRPNAFPQPHGKSLSPQRLRFASQLKEACAQTVFWTAAAFSIAAVALICLFLFANGIPAIAKIGLPQFLLGSTWRPGNDLFGIFPMIVGSVYVTAGAMLIGVPAGVLTAIFLSRFATPKLAAPLRAGIELLAGIPSVIYGFFGLMVLVPWVRALGPGNGLSLLSASLLLGIMILPAVITISKNALDAVPQSYYEGAVALGASHERAVFCVLVPAAASGILAAVVLGVGRAIGETMAVVMVAGNQPIVPESLLAGVRTLTANIVLEMGYAAGLHRGALIATGVVLFVFVMALSLLFSAIKRRGEAL</sequence>
<keyword evidence="4 10" id="KW-1003">Cell membrane</keyword>
<feature type="transmembrane region" description="Helical" evidence="9">
    <location>
        <begin position="177"/>
        <end position="200"/>
    </location>
</feature>
<keyword evidence="8 9" id="KW-0472">Membrane</keyword>
<dbReference type="PROSITE" id="PS50928">
    <property type="entry name" value="ABC_TM1"/>
    <property type="match status" value="1"/>
</dbReference>
<feature type="compositionally biased region" description="Polar residues" evidence="11">
    <location>
        <begin position="1"/>
        <end position="11"/>
    </location>
</feature>
<evidence type="ECO:0000256" key="7">
    <source>
        <dbReference type="ARBA" id="ARBA00022989"/>
    </source>
</evidence>
<dbReference type="PANTHER" id="PTHR30425:SF1">
    <property type="entry name" value="PHOSPHATE TRANSPORT SYSTEM PERMEASE PROTEIN PSTC"/>
    <property type="match status" value="1"/>
</dbReference>
<dbReference type="Proteomes" id="UP000310263">
    <property type="component" value="Unassembled WGS sequence"/>
</dbReference>
<comment type="caution">
    <text evidence="13">The sequence shown here is derived from an EMBL/GenBank/DDBJ whole genome shotgun (WGS) entry which is preliminary data.</text>
</comment>
<dbReference type="PANTHER" id="PTHR30425">
    <property type="entry name" value="PHOSPHATE TRANSPORT SYSTEM PERMEASE PROTEIN PST"/>
    <property type="match status" value="1"/>
</dbReference>
<evidence type="ECO:0000313" key="13">
    <source>
        <dbReference type="EMBL" id="TGY62752.1"/>
    </source>
</evidence>
<comment type="subcellular location">
    <subcellularLocation>
        <location evidence="1 9">Cell membrane</location>
        <topology evidence="1 9">Multi-pass membrane protein</topology>
    </subcellularLocation>
</comment>
<keyword evidence="14" id="KW-1185">Reference proteome</keyword>
<evidence type="ECO:0000256" key="2">
    <source>
        <dbReference type="ARBA" id="ARBA00007069"/>
    </source>
</evidence>
<keyword evidence="7 9" id="KW-1133">Transmembrane helix</keyword>
<feature type="transmembrane region" description="Helical" evidence="9">
    <location>
        <begin position="48"/>
        <end position="76"/>
    </location>
</feature>
<evidence type="ECO:0000256" key="6">
    <source>
        <dbReference type="ARBA" id="ARBA00022692"/>
    </source>
</evidence>
<proteinExistence type="inferred from homology"/>
<comment type="similarity">
    <text evidence="2 10">Belongs to the binding-protein-dependent transport system permease family. CysTW subfamily.</text>
</comment>
<dbReference type="RefSeq" id="WP_136012478.1">
    <property type="nucleotide sequence ID" value="NZ_SRYE01000002.1"/>
</dbReference>
<keyword evidence="5 10" id="KW-0592">Phosphate transport</keyword>
<reference evidence="13 14" key="1">
    <citation type="submission" date="2019-04" db="EMBL/GenBank/DDBJ databases">
        <title>Microbes associate with the intestines of laboratory mice.</title>
        <authorList>
            <person name="Navarre W."/>
            <person name="Wong E."/>
            <person name="Huang K."/>
            <person name="Tropini C."/>
            <person name="Ng K."/>
            <person name="Yu B."/>
        </authorList>
    </citation>
    <scope>NUCLEOTIDE SEQUENCE [LARGE SCALE GENOMIC DNA]</scope>
    <source>
        <strain evidence="13 14">NM07_P-09</strain>
    </source>
</reference>
<evidence type="ECO:0000256" key="9">
    <source>
        <dbReference type="RuleBase" id="RU363032"/>
    </source>
</evidence>
<name>A0A4S2F2Y3_9ACTN</name>
<dbReference type="EMBL" id="SRYE01000002">
    <property type="protein sequence ID" value="TGY62752.1"/>
    <property type="molecule type" value="Genomic_DNA"/>
</dbReference>